<dbReference type="PANTHER" id="PTHR12110">
    <property type="entry name" value="HYDROXYPYRUVATE ISOMERASE"/>
    <property type="match status" value="1"/>
</dbReference>
<dbReference type="AlphaFoldDB" id="A0A645CS36"/>
<dbReference type="EMBL" id="VSSQ01029547">
    <property type="protein sequence ID" value="MPM79719.1"/>
    <property type="molecule type" value="Genomic_DNA"/>
</dbReference>
<dbReference type="Gene3D" id="3.20.20.150">
    <property type="entry name" value="Divalent-metal-dependent TIM barrel enzymes"/>
    <property type="match status" value="1"/>
</dbReference>
<feature type="domain" description="Xylose isomerase-like TIM barrel" evidence="1">
    <location>
        <begin position="3"/>
        <end position="156"/>
    </location>
</feature>
<sequence length="178" mass="20734">MKLFANVWPDIIKLAEDNGVRVAIENCPMLFTQSEWPGGKNLAVSPRIWREMFSIIPSANFGLNFDPSHFVIQQMDYIRPIYEFKEKLFHVHIKDIKLYRNLLDEVGIFAPPLDYLQPKLPGLGDVNWSKFISALTDVGYNGYICVEVEDKAFEDTLEHRYQSLIQSRRYISQFIVTE</sequence>
<organism evidence="2">
    <name type="scientific">bioreactor metagenome</name>
    <dbReference type="NCBI Taxonomy" id="1076179"/>
    <lineage>
        <taxon>unclassified sequences</taxon>
        <taxon>metagenomes</taxon>
        <taxon>ecological metagenomes</taxon>
    </lineage>
</organism>
<comment type="caution">
    <text evidence="2">The sequence shown here is derived from an EMBL/GenBank/DDBJ whole genome shotgun (WGS) entry which is preliminary data.</text>
</comment>
<proteinExistence type="predicted"/>
<protein>
    <recommendedName>
        <fullName evidence="1">Xylose isomerase-like TIM barrel domain-containing protein</fullName>
    </recommendedName>
</protein>
<dbReference type="InterPro" id="IPR013022">
    <property type="entry name" value="Xyl_isomerase-like_TIM-brl"/>
</dbReference>
<dbReference type="PANTHER" id="PTHR12110:SF21">
    <property type="entry name" value="XYLOSE ISOMERASE-LIKE TIM BARREL DOMAIN-CONTAINING PROTEIN"/>
    <property type="match status" value="1"/>
</dbReference>
<accession>A0A645CS36</accession>
<evidence type="ECO:0000313" key="2">
    <source>
        <dbReference type="EMBL" id="MPM79719.1"/>
    </source>
</evidence>
<dbReference type="Pfam" id="PF01261">
    <property type="entry name" value="AP_endonuc_2"/>
    <property type="match status" value="1"/>
</dbReference>
<dbReference type="InterPro" id="IPR036237">
    <property type="entry name" value="Xyl_isomerase-like_sf"/>
</dbReference>
<dbReference type="InterPro" id="IPR050312">
    <property type="entry name" value="IolE/XylAMocC-like"/>
</dbReference>
<gene>
    <name evidence="2" type="ORF">SDC9_126759</name>
</gene>
<dbReference type="SUPFAM" id="SSF51658">
    <property type="entry name" value="Xylose isomerase-like"/>
    <property type="match status" value="1"/>
</dbReference>
<name>A0A645CS36_9ZZZZ</name>
<evidence type="ECO:0000259" key="1">
    <source>
        <dbReference type="Pfam" id="PF01261"/>
    </source>
</evidence>
<reference evidence="2" key="1">
    <citation type="submission" date="2019-08" db="EMBL/GenBank/DDBJ databases">
        <authorList>
            <person name="Kucharzyk K."/>
            <person name="Murdoch R.W."/>
            <person name="Higgins S."/>
            <person name="Loffler F."/>
        </authorList>
    </citation>
    <scope>NUCLEOTIDE SEQUENCE</scope>
</reference>